<dbReference type="Pfam" id="PF08401">
    <property type="entry name" value="ArdcN"/>
    <property type="match status" value="1"/>
</dbReference>
<dbReference type="EMBL" id="QHHQ01000017">
    <property type="protein sequence ID" value="RAH96066.1"/>
    <property type="molecule type" value="Genomic_DNA"/>
</dbReference>
<proteinExistence type="predicted"/>
<dbReference type="InterPro" id="IPR041459">
    <property type="entry name" value="MPTase-PolyVal"/>
</dbReference>
<organism evidence="3 4">
    <name type="scientific">Acuticoccus sediminis</name>
    <dbReference type="NCBI Taxonomy" id="2184697"/>
    <lineage>
        <taxon>Bacteria</taxon>
        <taxon>Pseudomonadati</taxon>
        <taxon>Pseudomonadota</taxon>
        <taxon>Alphaproteobacteria</taxon>
        <taxon>Hyphomicrobiales</taxon>
        <taxon>Amorphaceae</taxon>
        <taxon>Acuticoccus</taxon>
    </lineage>
</organism>
<comment type="caution">
    <text evidence="3">The sequence shown here is derived from an EMBL/GenBank/DDBJ whole genome shotgun (WGS) entry which is preliminary data.</text>
</comment>
<dbReference type="InterPro" id="IPR017113">
    <property type="entry name" value="Antirestriction_ArdC"/>
</dbReference>
<name>A0A8B2NLI0_9HYPH</name>
<dbReference type="RefSeq" id="WP_111352678.1">
    <property type="nucleotide sequence ID" value="NZ_QHHQ01000017.1"/>
</dbReference>
<dbReference type="Pfam" id="PF18818">
    <property type="entry name" value="MPTase-PolyVal"/>
    <property type="match status" value="1"/>
</dbReference>
<evidence type="ECO:0000313" key="3">
    <source>
        <dbReference type="EMBL" id="RAH96066.1"/>
    </source>
</evidence>
<dbReference type="InterPro" id="IPR013610">
    <property type="entry name" value="ArdC_N"/>
</dbReference>
<feature type="domain" description="N-terminal" evidence="1">
    <location>
        <begin position="10"/>
        <end position="126"/>
    </location>
</feature>
<evidence type="ECO:0000259" key="2">
    <source>
        <dbReference type="Pfam" id="PF18818"/>
    </source>
</evidence>
<dbReference type="AlphaFoldDB" id="A0A8B2NLI0"/>
<gene>
    <name evidence="3" type="ORF">DLJ53_33500</name>
</gene>
<evidence type="ECO:0000313" key="4">
    <source>
        <dbReference type="Proteomes" id="UP000249590"/>
    </source>
</evidence>
<dbReference type="PIRSF" id="PIRSF037112">
    <property type="entry name" value="Antirestriction_ArdC"/>
    <property type="match status" value="1"/>
</dbReference>
<dbReference type="GO" id="GO:0003697">
    <property type="term" value="F:single-stranded DNA binding"/>
    <property type="evidence" value="ECO:0007669"/>
    <property type="project" value="InterPro"/>
</dbReference>
<feature type="domain" description="Polyvalent protein metallopeptidase" evidence="2">
    <location>
        <begin position="153"/>
        <end position="283"/>
    </location>
</feature>
<keyword evidence="4" id="KW-1185">Reference proteome</keyword>
<sequence length="305" mass="33424">MPKQTQERFDVHQHITDQIVAAMEAGAGQWQMPWHRSAHALTRPKNIASRNAYRGINILSLWVAAEAQDFSCGLWGTYKQWQEKGAQVRKGEKSTVIVFYRELERPRDDDPSETETVLFARASSVFNAAQVDGFTLPEGDAMPTEDRIEPVAAAEAFVAATGARITIGGERAFYRPSEDMIGMPDRPRFTGTDTLSPTEGWYGTLLHELTHWSGATHRLDRQLSARFGDDAYAIEELIAELGAAFLCAELGIAATPRPDHAAYLAGWLKVLKADKKAVFTAASAASRAADYLGSLSAAEPAREAA</sequence>
<protein>
    <submittedName>
        <fullName evidence="3">Peptidase</fullName>
    </submittedName>
</protein>
<dbReference type="Proteomes" id="UP000249590">
    <property type="component" value="Unassembled WGS sequence"/>
</dbReference>
<evidence type="ECO:0000259" key="1">
    <source>
        <dbReference type="Pfam" id="PF08401"/>
    </source>
</evidence>
<reference evidence="3 4" key="1">
    <citation type="submission" date="2018-05" db="EMBL/GenBank/DDBJ databases">
        <title>Acuticoccus sediminis sp. nov., isolated from deep-sea sediment of Indian Ocean.</title>
        <authorList>
            <person name="Liu X."/>
            <person name="Lai Q."/>
            <person name="Du Y."/>
            <person name="Sun F."/>
            <person name="Zhang X."/>
            <person name="Wang S."/>
            <person name="Shao Z."/>
        </authorList>
    </citation>
    <scope>NUCLEOTIDE SEQUENCE [LARGE SCALE GENOMIC DNA]</scope>
    <source>
        <strain evidence="3 4">PTG4-2</strain>
    </source>
</reference>
<dbReference type="OrthoDB" id="9792687at2"/>
<accession>A0A8B2NLI0</accession>